<dbReference type="WBParaSite" id="PgR002_g214_t01">
    <property type="protein sequence ID" value="PgR002_g214_t01"/>
    <property type="gene ID" value="PgR002_g214"/>
</dbReference>
<keyword evidence="2" id="KW-1185">Reference proteome</keyword>
<organism evidence="2 3">
    <name type="scientific">Parascaris univalens</name>
    <name type="common">Nematode worm</name>
    <dbReference type="NCBI Taxonomy" id="6257"/>
    <lineage>
        <taxon>Eukaryota</taxon>
        <taxon>Metazoa</taxon>
        <taxon>Ecdysozoa</taxon>
        <taxon>Nematoda</taxon>
        <taxon>Chromadorea</taxon>
        <taxon>Rhabditida</taxon>
        <taxon>Spirurina</taxon>
        <taxon>Ascaridomorpha</taxon>
        <taxon>Ascaridoidea</taxon>
        <taxon>Ascarididae</taxon>
        <taxon>Parascaris</taxon>
    </lineage>
</organism>
<protein>
    <submittedName>
        <fullName evidence="3">SCP domain-containing protein</fullName>
    </submittedName>
</protein>
<reference evidence="3" key="1">
    <citation type="submission" date="2022-11" db="UniProtKB">
        <authorList>
            <consortium name="WormBaseParasite"/>
        </authorList>
    </citation>
    <scope>IDENTIFICATION</scope>
</reference>
<dbReference type="SUPFAM" id="SSF55797">
    <property type="entry name" value="PR-1-like"/>
    <property type="match status" value="1"/>
</dbReference>
<feature type="compositionally biased region" description="Basic and acidic residues" evidence="1">
    <location>
        <begin position="93"/>
        <end position="109"/>
    </location>
</feature>
<dbReference type="InterPro" id="IPR035940">
    <property type="entry name" value="CAP_sf"/>
</dbReference>
<accession>A0A915A7L6</accession>
<proteinExistence type="predicted"/>
<sequence>MNTTKKTIVEKTIVRRTPSGRILSKTITRTVYYDDIDNKQRANGAHLEVERTHCARSESTKHVSNPRSYTSLEIIEDVPPNMPRQFRSQQDYMKNRTSGDDDDRSLRSEYPESTRLADEFLYGDDWSNSGTLSRQSRAVNTGSTCESCDKQHDSNFILQRIVAEINRRRKENGVVELNDDAKLRKRAREWAGYLVLSDQFRCREGSSMNVWMGTTPALCVVDEWERDMRSWSGDIFHSDKISRIGIGRAYDDCRHAFIIVAEYE</sequence>
<evidence type="ECO:0000256" key="1">
    <source>
        <dbReference type="SAM" id="MobiDB-lite"/>
    </source>
</evidence>
<evidence type="ECO:0000313" key="3">
    <source>
        <dbReference type="WBParaSite" id="PgR002_g214_t01"/>
    </source>
</evidence>
<name>A0A915A7L6_PARUN</name>
<feature type="region of interest" description="Disordered" evidence="1">
    <location>
        <begin position="78"/>
        <end position="109"/>
    </location>
</feature>
<dbReference type="Proteomes" id="UP000887569">
    <property type="component" value="Unplaced"/>
</dbReference>
<dbReference type="AlphaFoldDB" id="A0A915A7L6"/>
<evidence type="ECO:0000313" key="2">
    <source>
        <dbReference type="Proteomes" id="UP000887569"/>
    </source>
</evidence>